<gene>
    <name evidence="2" type="ORF">ALO81_200105</name>
    <name evidence="3" type="ORF">ALQ64_01530</name>
</gene>
<sequence>MNRLHKSSLLAAILTASPCIMAANAHAMSCPVPQSVKYVNGIYIAPETFAGWEGNWVSQPHKKHSIKEFSTALYLSVDKSQKGGTLTNCSYSLSGDNGVIDLEYRKAGNENRLKTLIVSIEGQHNWIKERGAVGIQGYECTKSASECQFVPLRLNED</sequence>
<dbReference type="EMBL" id="LJPX01000356">
    <property type="protein sequence ID" value="KPW71492.1"/>
    <property type="molecule type" value="Genomic_DNA"/>
</dbReference>
<name>A0A0P9NJF4_PSECA</name>
<feature type="chain" id="PRO_5036296662" description="DUF3757 domain-containing protein" evidence="1">
    <location>
        <begin position="23"/>
        <end position="157"/>
    </location>
</feature>
<dbReference type="AlphaFoldDB" id="A0A0P9NJF4"/>
<dbReference type="Proteomes" id="UP000281372">
    <property type="component" value="Unassembled WGS sequence"/>
</dbReference>
<dbReference type="InterPro" id="IPR022231">
    <property type="entry name" value="DUF3757"/>
</dbReference>
<dbReference type="Proteomes" id="UP000050564">
    <property type="component" value="Unassembled WGS sequence"/>
</dbReference>
<evidence type="ECO:0000313" key="2">
    <source>
        <dbReference type="EMBL" id="KPW71492.1"/>
    </source>
</evidence>
<organism evidence="2 4">
    <name type="scientific">Pseudomonas cannabina</name>
    <dbReference type="NCBI Taxonomy" id="86840"/>
    <lineage>
        <taxon>Bacteria</taxon>
        <taxon>Pseudomonadati</taxon>
        <taxon>Pseudomonadota</taxon>
        <taxon>Gammaproteobacteria</taxon>
        <taxon>Pseudomonadales</taxon>
        <taxon>Pseudomonadaceae</taxon>
        <taxon>Pseudomonas</taxon>
    </lineage>
</organism>
<dbReference type="PATRIC" id="fig|86840.3.peg.1101"/>
<dbReference type="Pfam" id="PF12582">
    <property type="entry name" value="DUF3757"/>
    <property type="match status" value="1"/>
</dbReference>
<evidence type="ECO:0000256" key="1">
    <source>
        <dbReference type="SAM" id="SignalP"/>
    </source>
</evidence>
<comment type="caution">
    <text evidence="2">The sequence shown here is derived from an EMBL/GenBank/DDBJ whole genome shotgun (WGS) entry which is preliminary data.</text>
</comment>
<protein>
    <recommendedName>
        <fullName evidence="6">DUF3757 domain-containing protein</fullName>
    </recommendedName>
</protein>
<feature type="signal peptide" evidence="1">
    <location>
        <begin position="1"/>
        <end position="22"/>
    </location>
</feature>
<reference evidence="3 5" key="2">
    <citation type="submission" date="2018-08" db="EMBL/GenBank/DDBJ databases">
        <title>Recombination of ecologically and evolutionarily significant loci maintains genetic cohesion in the Pseudomonas syringae species complex.</title>
        <authorList>
            <person name="Dillon M."/>
            <person name="Thakur S."/>
            <person name="Almeida R.N.D."/>
            <person name="Weir B.S."/>
            <person name="Guttman D.S."/>
        </authorList>
    </citation>
    <scope>NUCLEOTIDE SEQUENCE [LARGE SCALE GENOMIC DNA]</scope>
    <source>
        <strain evidence="3 5">ICMP 2821</strain>
    </source>
</reference>
<proteinExistence type="predicted"/>
<reference evidence="2 4" key="1">
    <citation type="submission" date="2015-09" db="EMBL/GenBank/DDBJ databases">
        <title>Genome announcement of multiple Pseudomonas syringae strains.</title>
        <authorList>
            <person name="Thakur S."/>
            <person name="Wang P.W."/>
            <person name="Gong Y."/>
            <person name="Weir B.S."/>
            <person name="Guttman D.S."/>
        </authorList>
    </citation>
    <scope>NUCLEOTIDE SEQUENCE [LARGE SCALE GENOMIC DNA]</scope>
    <source>
        <strain evidence="2 4">ICMP2823</strain>
    </source>
</reference>
<evidence type="ECO:0000313" key="5">
    <source>
        <dbReference type="Proteomes" id="UP000281372"/>
    </source>
</evidence>
<dbReference type="EMBL" id="RBOW01000514">
    <property type="protein sequence ID" value="RMN29581.1"/>
    <property type="molecule type" value="Genomic_DNA"/>
</dbReference>
<dbReference type="RefSeq" id="WP_074801968.1">
    <property type="nucleotide sequence ID" value="NZ_FNKU01000006.1"/>
</dbReference>
<keyword evidence="1" id="KW-0732">Signal</keyword>
<evidence type="ECO:0008006" key="6">
    <source>
        <dbReference type="Google" id="ProtNLM"/>
    </source>
</evidence>
<evidence type="ECO:0000313" key="4">
    <source>
        <dbReference type="Proteomes" id="UP000050564"/>
    </source>
</evidence>
<evidence type="ECO:0000313" key="3">
    <source>
        <dbReference type="EMBL" id="RMN29581.1"/>
    </source>
</evidence>
<accession>A0A0P9NJF4</accession>